<accession>A0A803LGZ3</accession>
<dbReference type="GO" id="GO:0035251">
    <property type="term" value="F:UDP-glucosyltransferase activity"/>
    <property type="evidence" value="ECO:0007669"/>
    <property type="project" value="TreeGrafter"/>
</dbReference>
<dbReference type="AlphaFoldDB" id="A0A803LGZ3"/>
<dbReference type="Proteomes" id="UP000596660">
    <property type="component" value="Unplaced"/>
</dbReference>
<keyword evidence="2" id="KW-0808">Transferase</keyword>
<protein>
    <submittedName>
        <fullName evidence="3">Uncharacterized protein</fullName>
    </submittedName>
</protein>
<keyword evidence="2" id="KW-0328">Glycosyltransferase</keyword>
<dbReference type="PANTHER" id="PTHR48047:SF45">
    <property type="entry name" value="SCOPOLETIN GLUCOSYLTRANSFERASE-LIKE"/>
    <property type="match status" value="1"/>
</dbReference>
<reference evidence="3" key="2">
    <citation type="submission" date="2021-03" db="UniProtKB">
        <authorList>
            <consortium name="EnsemblPlants"/>
        </authorList>
    </citation>
    <scope>IDENTIFICATION</scope>
</reference>
<organism evidence="3 4">
    <name type="scientific">Chenopodium quinoa</name>
    <name type="common">Quinoa</name>
    <dbReference type="NCBI Taxonomy" id="63459"/>
    <lineage>
        <taxon>Eukaryota</taxon>
        <taxon>Viridiplantae</taxon>
        <taxon>Streptophyta</taxon>
        <taxon>Embryophyta</taxon>
        <taxon>Tracheophyta</taxon>
        <taxon>Spermatophyta</taxon>
        <taxon>Magnoliopsida</taxon>
        <taxon>eudicotyledons</taxon>
        <taxon>Gunneridae</taxon>
        <taxon>Pentapetalae</taxon>
        <taxon>Caryophyllales</taxon>
        <taxon>Chenopodiaceae</taxon>
        <taxon>Chenopodioideae</taxon>
        <taxon>Atripliceae</taxon>
        <taxon>Chenopodium</taxon>
    </lineage>
</organism>
<dbReference type="Gene3D" id="3.40.50.2000">
    <property type="entry name" value="Glycogen Phosphorylase B"/>
    <property type="match status" value="1"/>
</dbReference>
<evidence type="ECO:0000256" key="2">
    <source>
        <dbReference type="ARBA" id="ARBA00022676"/>
    </source>
</evidence>
<name>A0A803LGZ3_CHEQI</name>
<dbReference type="OMA" id="ANSIECY"/>
<reference evidence="3" key="1">
    <citation type="journal article" date="2017" name="Nature">
        <title>The genome of Chenopodium quinoa.</title>
        <authorList>
            <person name="Jarvis D.E."/>
            <person name="Ho Y.S."/>
            <person name="Lightfoot D.J."/>
            <person name="Schmoeckel S.M."/>
            <person name="Li B."/>
            <person name="Borm T.J.A."/>
            <person name="Ohyanagi H."/>
            <person name="Mineta K."/>
            <person name="Michell C.T."/>
            <person name="Saber N."/>
            <person name="Kharbatia N.M."/>
            <person name="Rupper R.R."/>
            <person name="Sharp A.R."/>
            <person name="Dally N."/>
            <person name="Boughton B.A."/>
            <person name="Woo Y.H."/>
            <person name="Gao G."/>
            <person name="Schijlen E.G.W.M."/>
            <person name="Guo X."/>
            <person name="Momin A.A."/>
            <person name="Negrao S."/>
            <person name="Al-Babili S."/>
            <person name="Gehring C."/>
            <person name="Roessner U."/>
            <person name="Jung C."/>
            <person name="Murphy K."/>
            <person name="Arold S.T."/>
            <person name="Gojobori T."/>
            <person name="van der Linden C.G."/>
            <person name="van Loo E.N."/>
            <person name="Jellen E.N."/>
            <person name="Maughan P.J."/>
            <person name="Tester M."/>
        </authorList>
    </citation>
    <scope>NUCLEOTIDE SEQUENCE [LARGE SCALE GENOMIC DNA]</scope>
    <source>
        <strain evidence="3">cv. PI 614886</strain>
    </source>
</reference>
<evidence type="ECO:0000313" key="4">
    <source>
        <dbReference type="Proteomes" id="UP000596660"/>
    </source>
</evidence>
<evidence type="ECO:0000313" key="3">
    <source>
        <dbReference type="EnsemblPlants" id="AUR62013240-RA:cds"/>
    </source>
</evidence>
<dbReference type="SUPFAM" id="SSF53756">
    <property type="entry name" value="UDP-Glycosyltransferase/glycogen phosphorylase"/>
    <property type="match status" value="1"/>
</dbReference>
<keyword evidence="4" id="KW-1185">Reference proteome</keyword>
<sequence>MNVHEPQELHVVFFPFMGQGHMIPTLDIARLFSAHDNVKATIITTPLNKATFTKANEESEKIGDPVINIEVFKFPTKEVGLPDGYESPDLSLGVGMIQKFFKGTEMLSEQLEEYLEKVRPNCLVADMFFPWATDSAAKFDIPRLVFHGISYFALCAQEIIT</sequence>
<dbReference type="Gramene" id="AUR62013240-RA">
    <property type="protein sequence ID" value="AUR62013240-RA:cds"/>
    <property type="gene ID" value="AUR62013240"/>
</dbReference>
<comment type="similarity">
    <text evidence="1">Belongs to the UDP-glycosyltransferase family.</text>
</comment>
<evidence type="ECO:0000256" key="1">
    <source>
        <dbReference type="ARBA" id="ARBA00009995"/>
    </source>
</evidence>
<proteinExistence type="inferred from homology"/>
<dbReference type="PANTHER" id="PTHR48047">
    <property type="entry name" value="GLYCOSYLTRANSFERASE"/>
    <property type="match status" value="1"/>
</dbReference>
<dbReference type="EnsemblPlants" id="AUR62013240-RA">
    <property type="protein sequence ID" value="AUR62013240-RA:cds"/>
    <property type="gene ID" value="AUR62013240"/>
</dbReference>